<dbReference type="Pfam" id="PF13581">
    <property type="entry name" value="HATPase_c_2"/>
    <property type="match status" value="1"/>
</dbReference>
<keyword evidence="4" id="KW-1185">Reference proteome</keyword>
<dbReference type="InterPro" id="IPR036890">
    <property type="entry name" value="HATPase_C_sf"/>
</dbReference>
<evidence type="ECO:0000313" key="4">
    <source>
        <dbReference type="Proteomes" id="UP000584642"/>
    </source>
</evidence>
<dbReference type="RefSeq" id="WP_180283028.1">
    <property type="nucleotide sequence ID" value="NZ_JABFDB010000011.1"/>
</dbReference>
<evidence type="ECO:0000259" key="2">
    <source>
        <dbReference type="Pfam" id="PF13581"/>
    </source>
</evidence>
<sequence length="141" mass="15788">MTDALDLKLRNDLEEIPRLAETIEEFFDGHDLPPTLAFNFNLALDELLTNVISYAFEPGTEHEIAVRVTLDGDRLVTAVIEDDGPAFDPFNDARPPVLEGGVDDRPIGGLGIHFVKSMMDDVRYERRGDHNHVFLIKRATG</sequence>
<reference evidence="3 4" key="1">
    <citation type="submission" date="2020-05" db="EMBL/GenBank/DDBJ databases">
        <title>Azospirillum oleiclasticum sp. nov, a nitrogen-fixing and heavy crude oil-emulsifying bacterium isolated from the crude oil of Yumen Oilfield.</title>
        <authorList>
            <person name="Wu D."/>
            <person name="Cai M."/>
            <person name="Zhang X."/>
        </authorList>
    </citation>
    <scope>NUCLEOTIDE SEQUENCE [LARGE SCALE GENOMIC DNA]</scope>
    <source>
        <strain evidence="3 4">ROY-1-1-2</strain>
    </source>
</reference>
<keyword evidence="3" id="KW-0067">ATP-binding</keyword>
<dbReference type="Gene3D" id="3.30.565.10">
    <property type="entry name" value="Histidine kinase-like ATPase, C-terminal domain"/>
    <property type="match status" value="1"/>
</dbReference>
<dbReference type="InterPro" id="IPR003594">
    <property type="entry name" value="HATPase_dom"/>
</dbReference>
<keyword evidence="1" id="KW-0418">Kinase</keyword>
<keyword evidence="1" id="KW-0723">Serine/threonine-protein kinase</keyword>
<dbReference type="InterPro" id="IPR050267">
    <property type="entry name" value="Anti-sigma-factor_SerPK"/>
</dbReference>
<evidence type="ECO:0000313" key="3">
    <source>
        <dbReference type="EMBL" id="NYZ21255.1"/>
    </source>
</evidence>
<gene>
    <name evidence="3" type="ORF">HND93_16180</name>
</gene>
<dbReference type="PANTHER" id="PTHR35526">
    <property type="entry name" value="ANTI-SIGMA-F FACTOR RSBW-RELATED"/>
    <property type="match status" value="1"/>
</dbReference>
<dbReference type="CDD" id="cd16936">
    <property type="entry name" value="HATPase_RsbW-like"/>
    <property type="match status" value="1"/>
</dbReference>
<name>A0ABX2TAE2_9PROT</name>
<protein>
    <submittedName>
        <fullName evidence="3">ATP-binding protein</fullName>
    </submittedName>
</protein>
<keyword evidence="1" id="KW-0808">Transferase</keyword>
<feature type="domain" description="Histidine kinase/HSP90-like ATPase" evidence="2">
    <location>
        <begin position="10"/>
        <end position="137"/>
    </location>
</feature>
<keyword evidence="3" id="KW-0547">Nucleotide-binding</keyword>
<accession>A0ABX2TAE2</accession>
<proteinExistence type="predicted"/>
<dbReference type="SUPFAM" id="SSF55874">
    <property type="entry name" value="ATPase domain of HSP90 chaperone/DNA topoisomerase II/histidine kinase"/>
    <property type="match status" value="1"/>
</dbReference>
<evidence type="ECO:0000256" key="1">
    <source>
        <dbReference type="ARBA" id="ARBA00022527"/>
    </source>
</evidence>
<comment type="caution">
    <text evidence="3">The sequence shown here is derived from an EMBL/GenBank/DDBJ whole genome shotgun (WGS) entry which is preliminary data.</text>
</comment>
<organism evidence="3 4">
    <name type="scientific">Azospirillum oleiclasticum</name>
    <dbReference type="NCBI Taxonomy" id="2735135"/>
    <lineage>
        <taxon>Bacteria</taxon>
        <taxon>Pseudomonadati</taxon>
        <taxon>Pseudomonadota</taxon>
        <taxon>Alphaproteobacteria</taxon>
        <taxon>Rhodospirillales</taxon>
        <taxon>Azospirillaceae</taxon>
        <taxon>Azospirillum</taxon>
    </lineage>
</organism>
<dbReference type="GO" id="GO:0005524">
    <property type="term" value="F:ATP binding"/>
    <property type="evidence" value="ECO:0007669"/>
    <property type="project" value="UniProtKB-KW"/>
</dbReference>
<dbReference type="PANTHER" id="PTHR35526:SF6">
    <property type="entry name" value="SLR1861 PROTEIN"/>
    <property type="match status" value="1"/>
</dbReference>
<dbReference type="EMBL" id="JABFDB010000011">
    <property type="protein sequence ID" value="NYZ21255.1"/>
    <property type="molecule type" value="Genomic_DNA"/>
</dbReference>
<dbReference type="Proteomes" id="UP000584642">
    <property type="component" value="Unassembled WGS sequence"/>
</dbReference>